<keyword evidence="2" id="KW-1185">Reference proteome</keyword>
<name>A0AAV7UXI4_PLEWA</name>
<proteinExistence type="predicted"/>
<reference evidence="1" key="1">
    <citation type="journal article" date="2022" name="bioRxiv">
        <title>Sequencing and chromosome-scale assembly of the giantPleurodeles waltlgenome.</title>
        <authorList>
            <person name="Brown T."/>
            <person name="Elewa A."/>
            <person name="Iarovenko S."/>
            <person name="Subramanian E."/>
            <person name="Araus A.J."/>
            <person name="Petzold A."/>
            <person name="Susuki M."/>
            <person name="Suzuki K.-i.T."/>
            <person name="Hayashi T."/>
            <person name="Toyoda A."/>
            <person name="Oliveira C."/>
            <person name="Osipova E."/>
            <person name="Leigh N.D."/>
            <person name="Simon A."/>
            <person name="Yun M.H."/>
        </authorList>
    </citation>
    <scope>NUCLEOTIDE SEQUENCE</scope>
    <source>
        <strain evidence="1">20211129_DDA</strain>
        <tissue evidence="1">Liver</tissue>
    </source>
</reference>
<evidence type="ECO:0000313" key="2">
    <source>
        <dbReference type="Proteomes" id="UP001066276"/>
    </source>
</evidence>
<sequence length="102" mass="11498">MPYRIHPAALPVWAPYHFPETGWLPVFQLALITAQPAYNNSPVCIRMDKYCTRRGVLPYQLGKQSSGSIGFGMYVGCMGFIVEASQTINEFRMGFAHSLQLR</sequence>
<dbReference type="AlphaFoldDB" id="A0AAV7UXI4"/>
<gene>
    <name evidence="1" type="ORF">NDU88_003100</name>
</gene>
<dbReference type="EMBL" id="JANPWB010000004">
    <property type="protein sequence ID" value="KAJ1193804.1"/>
    <property type="molecule type" value="Genomic_DNA"/>
</dbReference>
<protein>
    <submittedName>
        <fullName evidence="1">Uncharacterized protein</fullName>
    </submittedName>
</protein>
<comment type="caution">
    <text evidence="1">The sequence shown here is derived from an EMBL/GenBank/DDBJ whole genome shotgun (WGS) entry which is preliminary data.</text>
</comment>
<dbReference type="Proteomes" id="UP001066276">
    <property type="component" value="Chromosome 2_2"/>
</dbReference>
<evidence type="ECO:0000313" key="1">
    <source>
        <dbReference type="EMBL" id="KAJ1193804.1"/>
    </source>
</evidence>
<accession>A0AAV7UXI4</accession>
<organism evidence="1 2">
    <name type="scientific">Pleurodeles waltl</name>
    <name type="common">Iberian ribbed newt</name>
    <dbReference type="NCBI Taxonomy" id="8319"/>
    <lineage>
        <taxon>Eukaryota</taxon>
        <taxon>Metazoa</taxon>
        <taxon>Chordata</taxon>
        <taxon>Craniata</taxon>
        <taxon>Vertebrata</taxon>
        <taxon>Euteleostomi</taxon>
        <taxon>Amphibia</taxon>
        <taxon>Batrachia</taxon>
        <taxon>Caudata</taxon>
        <taxon>Salamandroidea</taxon>
        <taxon>Salamandridae</taxon>
        <taxon>Pleurodelinae</taxon>
        <taxon>Pleurodeles</taxon>
    </lineage>
</organism>